<gene>
    <name evidence="9" type="ORF">J2Z20_002074</name>
</gene>
<feature type="transmembrane region" description="Helical" evidence="8">
    <location>
        <begin position="25"/>
        <end position="50"/>
    </location>
</feature>
<proteinExistence type="inferred from homology"/>
<feature type="transmembrane region" description="Helical" evidence="8">
    <location>
        <begin position="170"/>
        <end position="192"/>
    </location>
</feature>
<keyword evidence="7 8" id="KW-0472">Membrane</keyword>
<reference evidence="9 10" key="1">
    <citation type="submission" date="2021-03" db="EMBL/GenBank/DDBJ databases">
        <title>Genomic Encyclopedia of Type Strains, Phase IV (KMG-IV): sequencing the most valuable type-strain genomes for metagenomic binning, comparative biology and taxonomic classification.</title>
        <authorList>
            <person name="Goeker M."/>
        </authorList>
    </citation>
    <scope>NUCLEOTIDE SEQUENCE [LARGE SCALE GENOMIC DNA]</scope>
    <source>
        <strain evidence="9 10">DSM 23491</strain>
    </source>
</reference>
<comment type="caution">
    <text evidence="9">The sequence shown here is derived from an EMBL/GenBank/DDBJ whole genome shotgun (WGS) entry which is preliminary data.</text>
</comment>
<dbReference type="SUPFAM" id="SSF81345">
    <property type="entry name" value="ABC transporter involved in vitamin B12 uptake, BtuC"/>
    <property type="match status" value="1"/>
</dbReference>
<feature type="transmembrane region" description="Helical" evidence="8">
    <location>
        <begin position="83"/>
        <end position="102"/>
    </location>
</feature>
<dbReference type="PANTHER" id="PTHR30472:SF58">
    <property type="entry name" value="IRON(3+)-HYDROXAMATE IMPORT SYSTEM PERMEASE PROTEIN FHUB"/>
    <property type="match status" value="1"/>
</dbReference>
<evidence type="ECO:0000256" key="7">
    <source>
        <dbReference type="ARBA" id="ARBA00023136"/>
    </source>
</evidence>
<evidence type="ECO:0000256" key="5">
    <source>
        <dbReference type="ARBA" id="ARBA00022692"/>
    </source>
</evidence>
<dbReference type="RefSeq" id="WP_209849133.1">
    <property type="nucleotide sequence ID" value="NZ_CBCRVE010000008.1"/>
</dbReference>
<evidence type="ECO:0000313" key="9">
    <source>
        <dbReference type="EMBL" id="MBP1937181.1"/>
    </source>
</evidence>
<comment type="similarity">
    <text evidence="2">Belongs to the binding-protein-dependent transport system permease family. FecCD subfamily.</text>
</comment>
<feature type="transmembrane region" description="Helical" evidence="8">
    <location>
        <begin position="260"/>
        <end position="284"/>
    </location>
</feature>
<feature type="transmembrane region" description="Helical" evidence="8">
    <location>
        <begin position="139"/>
        <end position="158"/>
    </location>
</feature>
<evidence type="ECO:0000313" key="10">
    <source>
        <dbReference type="Proteomes" id="UP001519273"/>
    </source>
</evidence>
<evidence type="ECO:0000256" key="8">
    <source>
        <dbReference type="SAM" id="Phobius"/>
    </source>
</evidence>
<keyword evidence="6 8" id="KW-1133">Transmembrane helix</keyword>
<dbReference type="Proteomes" id="UP001519273">
    <property type="component" value="Unassembled WGS sequence"/>
</dbReference>
<evidence type="ECO:0000256" key="1">
    <source>
        <dbReference type="ARBA" id="ARBA00004651"/>
    </source>
</evidence>
<dbReference type="Gene3D" id="1.10.3470.10">
    <property type="entry name" value="ABC transporter involved in vitamin B12 uptake, BtuC"/>
    <property type="match status" value="1"/>
</dbReference>
<keyword evidence="4" id="KW-1003">Cell membrane</keyword>
<dbReference type="CDD" id="cd06550">
    <property type="entry name" value="TM_ABC_iron-siderophores_like"/>
    <property type="match status" value="1"/>
</dbReference>
<feature type="transmembrane region" description="Helical" evidence="8">
    <location>
        <begin position="114"/>
        <end position="133"/>
    </location>
</feature>
<name>A0ABS4H3X9_9BACL</name>
<keyword evidence="5 8" id="KW-0812">Transmembrane</keyword>
<protein>
    <submittedName>
        <fullName evidence="9">Iron complex transport system permease protein</fullName>
    </submittedName>
</protein>
<evidence type="ECO:0000256" key="3">
    <source>
        <dbReference type="ARBA" id="ARBA00022448"/>
    </source>
</evidence>
<dbReference type="InterPro" id="IPR037294">
    <property type="entry name" value="ABC_BtuC-like"/>
</dbReference>
<feature type="transmembrane region" description="Helical" evidence="8">
    <location>
        <begin position="328"/>
        <end position="345"/>
    </location>
</feature>
<evidence type="ECO:0000256" key="4">
    <source>
        <dbReference type="ARBA" id="ARBA00022475"/>
    </source>
</evidence>
<sequence length="349" mass="36419">MKTIHNESKHNESKRVQSKVQSRPLIAMIIIVGGLAALFLGITLSISLGAVNIHFRTVWEAVFHFNPDSSQHQVVRQIRLPRALAGAIVGAAFAVAGCIMQGITRNPLASPDLIGLNAGSAFALAVCFSFFPGMSFHSIIMFSFAGAALGTGIVYGISSISRGGPTPIRLTLAGAAVSALLLSFSQGLSIYFHTAQNISFWYAGGLGGTDWGIIKMISPWIAAGLVGSLVLSRSITIMSLGDDIAASLGQRTTLVRAASAILVLVLGGAAVAAVGPVGFIGLVIPHIARLLVGVDYKWSIPCSAVLGALLLVFADIGARVINAPYETPVGAITALIGVPFFLYLARKEK</sequence>
<feature type="transmembrane region" description="Helical" evidence="8">
    <location>
        <begin position="296"/>
        <end position="316"/>
    </location>
</feature>
<keyword evidence="3" id="KW-0813">Transport</keyword>
<evidence type="ECO:0000256" key="6">
    <source>
        <dbReference type="ARBA" id="ARBA00022989"/>
    </source>
</evidence>
<feature type="transmembrane region" description="Helical" evidence="8">
    <location>
        <begin position="212"/>
        <end position="231"/>
    </location>
</feature>
<dbReference type="PANTHER" id="PTHR30472">
    <property type="entry name" value="FERRIC ENTEROBACTIN TRANSPORT SYSTEM PERMEASE PROTEIN"/>
    <property type="match status" value="1"/>
</dbReference>
<comment type="subcellular location">
    <subcellularLocation>
        <location evidence="1">Cell membrane</location>
        <topology evidence="1">Multi-pass membrane protein</topology>
    </subcellularLocation>
</comment>
<accession>A0ABS4H3X9</accession>
<organism evidence="9 10">
    <name type="scientific">Paenibacillus sediminis</name>
    <dbReference type="NCBI Taxonomy" id="664909"/>
    <lineage>
        <taxon>Bacteria</taxon>
        <taxon>Bacillati</taxon>
        <taxon>Bacillota</taxon>
        <taxon>Bacilli</taxon>
        <taxon>Bacillales</taxon>
        <taxon>Paenibacillaceae</taxon>
        <taxon>Paenibacillus</taxon>
    </lineage>
</organism>
<dbReference type="InterPro" id="IPR000522">
    <property type="entry name" value="ABC_transptr_permease_BtuC"/>
</dbReference>
<evidence type="ECO:0000256" key="2">
    <source>
        <dbReference type="ARBA" id="ARBA00007935"/>
    </source>
</evidence>
<keyword evidence="10" id="KW-1185">Reference proteome</keyword>
<dbReference type="EMBL" id="JAGGKP010000004">
    <property type="protein sequence ID" value="MBP1937181.1"/>
    <property type="molecule type" value="Genomic_DNA"/>
</dbReference>
<dbReference type="Pfam" id="PF01032">
    <property type="entry name" value="FecCD"/>
    <property type="match status" value="1"/>
</dbReference>